<name>A0A6A6TYG1_9PEZI</name>
<dbReference type="Proteomes" id="UP000799302">
    <property type="component" value="Unassembled WGS sequence"/>
</dbReference>
<accession>A0A6A6TYG1</accession>
<dbReference type="InterPro" id="IPR037176">
    <property type="entry name" value="Osmotin/thaumatin-like_sf"/>
</dbReference>
<organism evidence="2 3">
    <name type="scientific">Microthyrium microscopicum</name>
    <dbReference type="NCBI Taxonomy" id="703497"/>
    <lineage>
        <taxon>Eukaryota</taxon>
        <taxon>Fungi</taxon>
        <taxon>Dikarya</taxon>
        <taxon>Ascomycota</taxon>
        <taxon>Pezizomycotina</taxon>
        <taxon>Dothideomycetes</taxon>
        <taxon>Dothideomycetes incertae sedis</taxon>
        <taxon>Microthyriales</taxon>
        <taxon>Microthyriaceae</taxon>
        <taxon>Microthyrium</taxon>
    </lineage>
</organism>
<feature type="signal peptide" evidence="1">
    <location>
        <begin position="1"/>
        <end position="29"/>
    </location>
</feature>
<feature type="chain" id="PRO_5025405806" evidence="1">
    <location>
        <begin position="30"/>
        <end position="410"/>
    </location>
</feature>
<keyword evidence="1" id="KW-0732">Signal</keyword>
<dbReference type="PROSITE" id="PS51367">
    <property type="entry name" value="THAUMATIN_2"/>
    <property type="match status" value="1"/>
</dbReference>
<dbReference type="Pfam" id="PF00314">
    <property type="entry name" value="Thaumatin"/>
    <property type="match status" value="1"/>
</dbReference>
<evidence type="ECO:0000313" key="2">
    <source>
        <dbReference type="EMBL" id="KAF2663704.1"/>
    </source>
</evidence>
<keyword evidence="3" id="KW-1185">Reference proteome</keyword>
<sequence length="410" mass="44389">MGVYTRTQSAKKIFFQTLALFSLVSLTRADAVRGISPSTKAVDDGSWKFTEKDPNANSTGIPFMFVNNCSETLWPALGTQHGARPVTQGFELKSGQNETVWVQPGWAGRMWARTNCSFPASLPGHRACETGDCRGDLDCVVSGLTPATLAEILTGDQGGTSFYDISLVDGYNLDMAISLIDNEQSGMRSALPPNRTNPSCVASVANFVEDDTFNPYNTSQTVFLGTNQSYPLAFNRAVTRQQISRWCPWDLQAFPPTKPGDGVYPYPDDNIQRPVFQPCFSQCGKYNEPQYCCTGAFKDRGACKSSLYTNNAKKICPDAYSFAHDDQKSTFTVQTGVGFQITMCPGGKSTKILETVRNVAAAEKKNLQPRSAVVKSQASSAGAHAESSTPPFILLTGAALIVVACVFSSL</sequence>
<gene>
    <name evidence="2" type="ORF">BT63DRAFT_110278</name>
</gene>
<dbReference type="SUPFAM" id="SSF49870">
    <property type="entry name" value="Osmotin, thaumatin-like protein"/>
    <property type="match status" value="1"/>
</dbReference>
<reference evidence="2" key="1">
    <citation type="journal article" date="2020" name="Stud. Mycol.">
        <title>101 Dothideomycetes genomes: a test case for predicting lifestyles and emergence of pathogens.</title>
        <authorList>
            <person name="Haridas S."/>
            <person name="Albert R."/>
            <person name="Binder M."/>
            <person name="Bloem J."/>
            <person name="Labutti K."/>
            <person name="Salamov A."/>
            <person name="Andreopoulos B."/>
            <person name="Baker S."/>
            <person name="Barry K."/>
            <person name="Bills G."/>
            <person name="Bluhm B."/>
            <person name="Cannon C."/>
            <person name="Castanera R."/>
            <person name="Culley D."/>
            <person name="Daum C."/>
            <person name="Ezra D."/>
            <person name="Gonzalez J."/>
            <person name="Henrissat B."/>
            <person name="Kuo A."/>
            <person name="Liang C."/>
            <person name="Lipzen A."/>
            <person name="Lutzoni F."/>
            <person name="Magnuson J."/>
            <person name="Mondo S."/>
            <person name="Nolan M."/>
            <person name="Ohm R."/>
            <person name="Pangilinan J."/>
            <person name="Park H.-J."/>
            <person name="Ramirez L."/>
            <person name="Alfaro M."/>
            <person name="Sun H."/>
            <person name="Tritt A."/>
            <person name="Yoshinaga Y."/>
            <person name="Zwiers L.-H."/>
            <person name="Turgeon B."/>
            <person name="Goodwin S."/>
            <person name="Spatafora J."/>
            <person name="Crous P."/>
            <person name="Grigoriev I."/>
        </authorList>
    </citation>
    <scope>NUCLEOTIDE SEQUENCE</scope>
    <source>
        <strain evidence="2">CBS 115976</strain>
    </source>
</reference>
<dbReference type="InterPro" id="IPR001938">
    <property type="entry name" value="Thaumatin"/>
</dbReference>
<evidence type="ECO:0000313" key="3">
    <source>
        <dbReference type="Proteomes" id="UP000799302"/>
    </source>
</evidence>
<dbReference type="SMART" id="SM00205">
    <property type="entry name" value="THN"/>
    <property type="match status" value="1"/>
</dbReference>
<evidence type="ECO:0000256" key="1">
    <source>
        <dbReference type="SAM" id="SignalP"/>
    </source>
</evidence>
<dbReference type="EMBL" id="MU004244">
    <property type="protein sequence ID" value="KAF2663704.1"/>
    <property type="molecule type" value="Genomic_DNA"/>
</dbReference>
<dbReference type="Gene3D" id="2.60.110.10">
    <property type="entry name" value="Thaumatin"/>
    <property type="match status" value="1"/>
</dbReference>
<dbReference type="OrthoDB" id="430315at2759"/>
<dbReference type="PANTHER" id="PTHR31048">
    <property type="entry name" value="OS03G0233200 PROTEIN"/>
    <property type="match status" value="1"/>
</dbReference>
<protein>
    <submittedName>
        <fullName evidence="2">Osmotin, thaumatin-like protein</fullName>
    </submittedName>
</protein>
<dbReference type="PRINTS" id="PR00347">
    <property type="entry name" value="THAUMATIN"/>
</dbReference>
<proteinExistence type="predicted"/>
<dbReference type="AlphaFoldDB" id="A0A6A6TYG1"/>